<sequence>MPRLLPRLLARLADSPPKSPQTKRLPPKSKRLSLYEPPSSDPISYSYLQEDRASPRTQSILVDEGNPIIRAKELKRHKRLPPRVRFTKWPTRDVGGDEPREMSMEQRARWANPYLRMLSSPLRQCVYTSRLQPADLLIRLGPIKMPQSRHSRSAKSIRTTLVPDGLEHPKFRARRYGIARYVVCNKAIFNEVVFEQPLKRRPSPNLSIHTLLTAQVSHLLRIRILQELELLTARLACRPLTSLSHPVIRRLTRAEFKQLQEGDGSGLAGSVLVIICPPVNKDKKTGERVKPSDSALPAPDILNQDEAQPSHEGPLMPVSTLRPTSSLDAENEVTDDLPDLLPHPQIPLYNSISLFPLAAQRASLHEKLCKLLEVERNARWRERGTSPSDDDTPLEKSATKHPRVKGDQKPSHAFVVYSTPDTLLRADTVPLAIALWRMRIWEGEVPSIDWDGVEERGFDGVGANVSGIGRGGWEVEEKVSTSGLPLHAVPATSHSVTRRIRRQ</sequence>
<dbReference type="EMBL" id="KL197709">
    <property type="protein sequence ID" value="KDQ64724.1"/>
    <property type="molecule type" value="Genomic_DNA"/>
</dbReference>
<evidence type="ECO:0000313" key="3">
    <source>
        <dbReference type="Proteomes" id="UP000027265"/>
    </source>
</evidence>
<name>A0A067QCM7_9AGAM</name>
<dbReference type="AlphaFoldDB" id="A0A067QCM7"/>
<evidence type="ECO:0000256" key="1">
    <source>
        <dbReference type="SAM" id="MobiDB-lite"/>
    </source>
</evidence>
<accession>A0A067QCM7</accession>
<dbReference type="OrthoDB" id="3363286at2759"/>
<dbReference type="Proteomes" id="UP000027265">
    <property type="component" value="Unassembled WGS sequence"/>
</dbReference>
<feature type="region of interest" description="Disordered" evidence="1">
    <location>
        <begin position="10"/>
        <end position="40"/>
    </location>
</feature>
<organism evidence="2 3">
    <name type="scientific">Jaapia argillacea MUCL 33604</name>
    <dbReference type="NCBI Taxonomy" id="933084"/>
    <lineage>
        <taxon>Eukaryota</taxon>
        <taxon>Fungi</taxon>
        <taxon>Dikarya</taxon>
        <taxon>Basidiomycota</taxon>
        <taxon>Agaricomycotina</taxon>
        <taxon>Agaricomycetes</taxon>
        <taxon>Agaricomycetidae</taxon>
        <taxon>Jaapiales</taxon>
        <taxon>Jaapiaceae</taxon>
        <taxon>Jaapia</taxon>
    </lineage>
</organism>
<protein>
    <submittedName>
        <fullName evidence="2">Uncharacterized protein</fullName>
    </submittedName>
</protein>
<feature type="region of interest" description="Disordered" evidence="1">
    <location>
        <begin position="382"/>
        <end position="407"/>
    </location>
</feature>
<keyword evidence="3" id="KW-1185">Reference proteome</keyword>
<gene>
    <name evidence="2" type="ORF">JAAARDRAFT_167310</name>
</gene>
<dbReference type="HOGENOM" id="CLU_048619_0_0_1"/>
<proteinExistence type="predicted"/>
<feature type="compositionally biased region" description="Basic and acidic residues" evidence="1">
    <location>
        <begin position="393"/>
        <end position="407"/>
    </location>
</feature>
<dbReference type="InParanoid" id="A0A067QCM7"/>
<reference evidence="3" key="1">
    <citation type="journal article" date="2014" name="Proc. Natl. Acad. Sci. U.S.A.">
        <title>Extensive sampling of basidiomycete genomes demonstrates inadequacy of the white-rot/brown-rot paradigm for wood decay fungi.</title>
        <authorList>
            <person name="Riley R."/>
            <person name="Salamov A.A."/>
            <person name="Brown D.W."/>
            <person name="Nagy L.G."/>
            <person name="Floudas D."/>
            <person name="Held B.W."/>
            <person name="Levasseur A."/>
            <person name="Lombard V."/>
            <person name="Morin E."/>
            <person name="Otillar R."/>
            <person name="Lindquist E.A."/>
            <person name="Sun H."/>
            <person name="LaButti K.M."/>
            <person name="Schmutz J."/>
            <person name="Jabbour D."/>
            <person name="Luo H."/>
            <person name="Baker S.E."/>
            <person name="Pisabarro A.G."/>
            <person name="Walton J.D."/>
            <person name="Blanchette R.A."/>
            <person name="Henrissat B."/>
            <person name="Martin F."/>
            <person name="Cullen D."/>
            <person name="Hibbett D.S."/>
            <person name="Grigoriev I.V."/>
        </authorList>
    </citation>
    <scope>NUCLEOTIDE SEQUENCE [LARGE SCALE GENOMIC DNA]</scope>
    <source>
        <strain evidence="3">MUCL 33604</strain>
    </source>
</reference>
<feature type="region of interest" description="Disordered" evidence="1">
    <location>
        <begin position="283"/>
        <end position="322"/>
    </location>
</feature>
<evidence type="ECO:0000313" key="2">
    <source>
        <dbReference type="EMBL" id="KDQ64724.1"/>
    </source>
</evidence>
<dbReference type="STRING" id="933084.A0A067QCM7"/>